<feature type="domain" description="Alpha-N-acetylglucosaminidase C-terminal" evidence="1">
    <location>
        <begin position="103"/>
        <end position="187"/>
    </location>
</feature>
<dbReference type="InterPro" id="IPR024732">
    <property type="entry name" value="NAGLU_C"/>
</dbReference>
<dbReference type="EMBL" id="JAAKZW010000015">
    <property type="protein sequence ID" value="NGO75463.1"/>
    <property type="molecule type" value="Genomic_DNA"/>
</dbReference>
<reference evidence="2 3" key="1">
    <citation type="submission" date="2020-02" db="EMBL/GenBank/DDBJ databases">
        <title>Whole-genome analyses of novel actinobacteria.</title>
        <authorList>
            <person name="Sahin N."/>
            <person name="Tokatli A."/>
        </authorList>
    </citation>
    <scope>NUCLEOTIDE SEQUENCE [LARGE SCALE GENOMIC DNA]</scope>
    <source>
        <strain evidence="2 3">YC504</strain>
    </source>
</reference>
<keyword evidence="3" id="KW-1185">Reference proteome</keyword>
<organism evidence="2 3">
    <name type="scientific">Streptomyces mesophilus</name>
    <dbReference type="NCBI Taxonomy" id="1775132"/>
    <lineage>
        <taxon>Bacteria</taxon>
        <taxon>Bacillati</taxon>
        <taxon>Actinomycetota</taxon>
        <taxon>Actinomycetes</taxon>
        <taxon>Kitasatosporales</taxon>
        <taxon>Streptomycetaceae</taxon>
        <taxon>Streptomyces</taxon>
    </lineage>
</organism>
<protein>
    <recommendedName>
        <fullName evidence="1">Alpha-N-acetylglucosaminidase C-terminal domain-containing protein</fullName>
    </recommendedName>
</protein>
<dbReference type="InterPro" id="IPR036515">
    <property type="entry name" value="Transposase_17_sf"/>
</dbReference>
<sequence>MYARIILPTPIPAQIRPSYHPRRMSPRWAPNPEIRADHHVAYNLHAHLVFVTKYRQGIFDDSMLKGARRSCGRCATSPRWSYASSTARPITSIPSCTTRRRLLWGHRQAADGGGLRDYANREWSGLIDGLYTLRWRTYFAELTSALAEEREPAPIDWYALEEHWLRTHPAYPTKPSGDIVRIARKVARAVGA</sequence>
<proteinExistence type="predicted"/>
<dbReference type="Proteomes" id="UP000481109">
    <property type="component" value="Unassembled WGS sequence"/>
</dbReference>
<dbReference type="GO" id="GO:0006313">
    <property type="term" value="P:DNA transposition"/>
    <property type="evidence" value="ECO:0007669"/>
    <property type="project" value="InterPro"/>
</dbReference>
<dbReference type="GO" id="GO:0003677">
    <property type="term" value="F:DNA binding"/>
    <property type="evidence" value="ECO:0007669"/>
    <property type="project" value="InterPro"/>
</dbReference>
<name>A0A6G4XE02_9ACTN</name>
<dbReference type="GO" id="GO:0004803">
    <property type="term" value="F:transposase activity"/>
    <property type="evidence" value="ECO:0007669"/>
    <property type="project" value="InterPro"/>
</dbReference>
<dbReference type="InterPro" id="IPR007781">
    <property type="entry name" value="NAGLU"/>
</dbReference>
<evidence type="ECO:0000313" key="3">
    <source>
        <dbReference type="Proteomes" id="UP000481109"/>
    </source>
</evidence>
<dbReference type="Pfam" id="PF12972">
    <property type="entry name" value="NAGLU_C"/>
    <property type="match status" value="1"/>
</dbReference>
<dbReference type="Gene3D" id="1.20.120.670">
    <property type="entry name" value="N-acetyl-b-d-glucoasminidase"/>
    <property type="match status" value="1"/>
</dbReference>
<dbReference type="AlphaFoldDB" id="A0A6G4XE02"/>
<comment type="caution">
    <text evidence="2">The sequence shown here is derived from an EMBL/GenBank/DDBJ whole genome shotgun (WGS) entry which is preliminary data.</text>
</comment>
<dbReference type="PANTHER" id="PTHR12872">
    <property type="entry name" value="ALPHA-N-ACETYLGLUCOSAMINIDASE"/>
    <property type="match status" value="1"/>
</dbReference>
<dbReference type="Gene3D" id="3.30.70.1290">
    <property type="entry name" value="Transposase IS200-like"/>
    <property type="match status" value="1"/>
</dbReference>
<evidence type="ECO:0000259" key="1">
    <source>
        <dbReference type="Pfam" id="PF12972"/>
    </source>
</evidence>
<accession>A0A6G4XE02</accession>
<gene>
    <name evidence="2" type="ORF">G6045_07200</name>
</gene>
<dbReference type="PANTHER" id="PTHR12872:SF1">
    <property type="entry name" value="ALPHA-N-ACETYLGLUCOSAMINIDASE"/>
    <property type="match status" value="1"/>
</dbReference>
<dbReference type="SUPFAM" id="SSF143422">
    <property type="entry name" value="Transposase IS200-like"/>
    <property type="match status" value="1"/>
</dbReference>
<evidence type="ECO:0000313" key="2">
    <source>
        <dbReference type="EMBL" id="NGO75463.1"/>
    </source>
</evidence>